<keyword evidence="2" id="KW-1185">Reference proteome</keyword>
<reference evidence="2" key="1">
    <citation type="journal article" date="2023" name="Front. Plant Sci.">
        <title>Chromosomal-level genome assembly of Melastoma candidum provides insights into trichome evolution.</title>
        <authorList>
            <person name="Zhong Y."/>
            <person name="Wu W."/>
            <person name="Sun C."/>
            <person name="Zou P."/>
            <person name="Liu Y."/>
            <person name="Dai S."/>
            <person name="Zhou R."/>
        </authorList>
    </citation>
    <scope>NUCLEOTIDE SEQUENCE [LARGE SCALE GENOMIC DNA]</scope>
</reference>
<evidence type="ECO:0000313" key="1">
    <source>
        <dbReference type="EMBL" id="KAI4369446.1"/>
    </source>
</evidence>
<accession>A0ACB9QU13</accession>
<protein>
    <submittedName>
        <fullName evidence="1">Uncharacterized protein</fullName>
    </submittedName>
</protein>
<dbReference type="Proteomes" id="UP001057402">
    <property type="component" value="Chromosome 5"/>
</dbReference>
<proteinExistence type="predicted"/>
<comment type="caution">
    <text evidence="1">The sequence shown here is derived from an EMBL/GenBank/DDBJ whole genome shotgun (WGS) entry which is preliminary data.</text>
</comment>
<dbReference type="EMBL" id="CM042884">
    <property type="protein sequence ID" value="KAI4369446.1"/>
    <property type="molecule type" value="Genomic_DNA"/>
</dbReference>
<gene>
    <name evidence="1" type="ORF">MLD38_017883</name>
</gene>
<organism evidence="1 2">
    <name type="scientific">Melastoma candidum</name>
    <dbReference type="NCBI Taxonomy" id="119954"/>
    <lineage>
        <taxon>Eukaryota</taxon>
        <taxon>Viridiplantae</taxon>
        <taxon>Streptophyta</taxon>
        <taxon>Embryophyta</taxon>
        <taxon>Tracheophyta</taxon>
        <taxon>Spermatophyta</taxon>
        <taxon>Magnoliopsida</taxon>
        <taxon>eudicotyledons</taxon>
        <taxon>Gunneridae</taxon>
        <taxon>Pentapetalae</taxon>
        <taxon>rosids</taxon>
        <taxon>malvids</taxon>
        <taxon>Myrtales</taxon>
        <taxon>Melastomataceae</taxon>
        <taxon>Melastomatoideae</taxon>
        <taxon>Melastomateae</taxon>
        <taxon>Melastoma</taxon>
    </lineage>
</organism>
<evidence type="ECO:0000313" key="2">
    <source>
        <dbReference type="Proteomes" id="UP001057402"/>
    </source>
</evidence>
<sequence>MLARDSRVDIKATNKKNLTALGIYLKHQESGFAAAKVYFMLKDTYGVQDMQAWVSTNVKKLLSQEPKDTVAVETLHDEQKRVLPLGERGKMLDIHLLVATLIATVTFAAAFTFPGGYQNNGPNEGMAVLASKLAFKVFVISDTLAFCCSIAAVYLQFGTSGGGYYEHVRFINVVMLFIFIGIQCTVLAFVSGIYVVLQRSHHRLGLTGFITAVCFVVPLFG</sequence>
<name>A0ACB9QU13_9MYRT</name>